<dbReference type="RefSeq" id="WP_117899559.1">
    <property type="nucleotide sequence ID" value="NZ_JAASHK010000027.1"/>
</dbReference>
<evidence type="ECO:0000313" key="1">
    <source>
        <dbReference type="EMBL" id="RHC29209.1"/>
    </source>
</evidence>
<protein>
    <submittedName>
        <fullName evidence="1">PqqD family protein</fullName>
    </submittedName>
</protein>
<dbReference type="Gene3D" id="1.10.10.1150">
    <property type="entry name" value="Coenzyme PQQ synthesis protein D (PqqD)"/>
    <property type="match status" value="1"/>
</dbReference>
<dbReference type="InterPro" id="IPR008792">
    <property type="entry name" value="PQQD"/>
</dbReference>
<evidence type="ECO:0000313" key="2">
    <source>
        <dbReference type="Proteomes" id="UP000285305"/>
    </source>
</evidence>
<gene>
    <name evidence="1" type="ORF">DW853_09795</name>
</gene>
<dbReference type="EMBL" id="QSHQ01000016">
    <property type="protein sequence ID" value="RHC29209.1"/>
    <property type="molecule type" value="Genomic_DNA"/>
</dbReference>
<dbReference type="Pfam" id="PF05402">
    <property type="entry name" value="PqqD"/>
    <property type="match status" value="1"/>
</dbReference>
<organism evidence="1 2">
    <name type="scientific">Bacteroides stercoris</name>
    <dbReference type="NCBI Taxonomy" id="46506"/>
    <lineage>
        <taxon>Bacteria</taxon>
        <taxon>Pseudomonadati</taxon>
        <taxon>Bacteroidota</taxon>
        <taxon>Bacteroidia</taxon>
        <taxon>Bacteroidales</taxon>
        <taxon>Bacteroidaceae</taxon>
        <taxon>Bacteroides</taxon>
    </lineage>
</organism>
<accession>A0A413ZQW8</accession>
<name>A0A413ZQW8_BACSE</name>
<dbReference type="Proteomes" id="UP000285305">
    <property type="component" value="Unassembled WGS sequence"/>
</dbReference>
<proteinExistence type="predicted"/>
<dbReference type="InterPro" id="IPR041881">
    <property type="entry name" value="PqqD_sf"/>
</dbReference>
<dbReference type="AlphaFoldDB" id="A0A413ZQW8"/>
<dbReference type="GeneID" id="69589508"/>
<reference evidence="1 2" key="1">
    <citation type="submission" date="2018-08" db="EMBL/GenBank/DDBJ databases">
        <title>A genome reference for cultivated species of the human gut microbiota.</title>
        <authorList>
            <person name="Zou Y."/>
            <person name="Xue W."/>
            <person name="Luo G."/>
        </authorList>
    </citation>
    <scope>NUCLEOTIDE SEQUENCE [LARGE SCALE GENOMIC DNA]</scope>
    <source>
        <strain evidence="1 2">AM36-9BH</strain>
    </source>
</reference>
<comment type="caution">
    <text evidence="1">The sequence shown here is derived from an EMBL/GenBank/DDBJ whole genome shotgun (WGS) entry which is preliminary data.</text>
</comment>
<sequence length="91" mass="10733">MRVRNDLKLRKIGNKYVLVEVRDSHANLTDVFTLNATAACLWQRMCEGDFTDQELAEWVCERFEVNIDTALGDINRQLNEWKKYNLLVQDK</sequence>